<keyword evidence="2" id="KW-1185">Reference proteome</keyword>
<comment type="caution">
    <text evidence="1">The sequence shown here is derived from an EMBL/GenBank/DDBJ whole genome shotgun (WGS) entry which is preliminary data.</text>
</comment>
<dbReference type="EMBL" id="VBTY01000009">
    <property type="protein sequence ID" value="MDG3493324.1"/>
    <property type="molecule type" value="Genomic_DNA"/>
</dbReference>
<organism evidence="1 2">
    <name type="scientific">Pseudanabaena catenata USMAC16</name>
    <dbReference type="NCBI Taxonomy" id="1855837"/>
    <lineage>
        <taxon>Bacteria</taxon>
        <taxon>Bacillati</taxon>
        <taxon>Cyanobacteriota</taxon>
        <taxon>Cyanophyceae</taxon>
        <taxon>Pseudanabaenales</taxon>
        <taxon>Pseudanabaenaceae</taxon>
        <taxon>Pseudanabaena</taxon>
    </lineage>
</organism>
<evidence type="ECO:0000313" key="2">
    <source>
        <dbReference type="Proteomes" id="UP001152872"/>
    </source>
</evidence>
<protein>
    <submittedName>
        <fullName evidence="1">Uncharacterized protein</fullName>
    </submittedName>
</protein>
<name>A0A9X4M5M1_9CYAN</name>
<proteinExistence type="predicted"/>
<sequence length="95" mass="10598">MKKIYEAWEDETCSIAFSNIESINTQCAKGLLSEKAKLLHRVEADTWEEAMSEHHIKMGWEPYVPVGEPQECPRECGASFYPEGSGACPNCGNVC</sequence>
<evidence type="ECO:0000313" key="1">
    <source>
        <dbReference type="EMBL" id="MDG3493324.1"/>
    </source>
</evidence>
<dbReference type="RefSeq" id="WP_009625365.1">
    <property type="nucleotide sequence ID" value="NZ_VBTY01000009.1"/>
</dbReference>
<reference evidence="1" key="1">
    <citation type="submission" date="2019-05" db="EMBL/GenBank/DDBJ databases">
        <title>Whole genome sequencing of Pseudanabaena catenata USMAC16.</title>
        <authorList>
            <person name="Khan Z."/>
            <person name="Omar W.M."/>
            <person name="Convey P."/>
            <person name="Merican F."/>
            <person name="Najimudin N."/>
        </authorList>
    </citation>
    <scope>NUCLEOTIDE SEQUENCE</scope>
    <source>
        <strain evidence="1">USMAC16</strain>
    </source>
</reference>
<gene>
    <name evidence="1" type="ORF">FEV09_02025</name>
</gene>
<dbReference type="Proteomes" id="UP001152872">
    <property type="component" value="Unassembled WGS sequence"/>
</dbReference>
<accession>A0A9X4M5M1</accession>
<dbReference type="AlphaFoldDB" id="A0A9X4M5M1"/>